<evidence type="ECO:0000313" key="2">
    <source>
        <dbReference type="Proteomes" id="UP000827976"/>
    </source>
</evidence>
<proteinExistence type="predicted"/>
<comment type="caution">
    <text evidence="1">The sequence shown here is derived from an EMBL/GenBank/DDBJ whole genome shotgun (WGS) entry which is preliminary data.</text>
</comment>
<evidence type="ECO:0000313" key="1">
    <source>
        <dbReference type="EMBL" id="KAH7690204.1"/>
    </source>
</evidence>
<sequence length="72" mass="8198">MFLPQHDEVPDNLCGLILVILRDQVVLSICQATKDCYVWVLLDDCRSRVFYEIIDRLTQEGLNILGGLFEGA</sequence>
<reference evidence="2" key="1">
    <citation type="journal article" date="2022" name="Nat. Commun.">
        <title>Chromosome evolution and the genetic basis of agronomically important traits in greater yam.</title>
        <authorList>
            <person name="Bredeson J.V."/>
            <person name="Lyons J.B."/>
            <person name="Oniyinde I.O."/>
            <person name="Okereke N.R."/>
            <person name="Kolade O."/>
            <person name="Nnabue I."/>
            <person name="Nwadili C.O."/>
            <person name="Hribova E."/>
            <person name="Parker M."/>
            <person name="Nwogha J."/>
            <person name="Shu S."/>
            <person name="Carlson J."/>
            <person name="Kariba R."/>
            <person name="Muthemba S."/>
            <person name="Knop K."/>
            <person name="Barton G.J."/>
            <person name="Sherwood A.V."/>
            <person name="Lopez-Montes A."/>
            <person name="Asiedu R."/>
            <person name="Jamnadass R."/>
            <person name="Muchugi A."/>
            <person name="Goodstein D."/>
            <person name="Egesi C.N."/>
            <person name="Featherston J."/>
            <person name="Asfaw A."/>
            <person name="Simpson G.G."/>
            <person name="Dolezel J."/>
            <person name="Hendre P.S."/>
            <person name="Van Deynze A."/>
            <person name="Kumar P.L."/>
            <person name="Obidiegwu J.E."/>
            <person name="Bhattacharjee R."/>
            <person name="Rokhsar D.S."/>
        </authorList>
    </citation>
    <scope>NUCLEOTIDE SEQUENCE [LARGE SCALE GENOMIC DNA]</scope>
    <source>
        <strain evidence="2">cv. TDa95/00328</strain>
    </source>
</reference>
<keyword evidence="2" id="KW-1185">Reference proteome</keyword>
<gene>
    <name evidence="1" type="ORF">IHE45_02G030800</name>
</gene>
<accession>A0ACB7WPQ2</accession>
<protein>
    <submittedName>
        <fullName evidence="1">Uncharacterized protein</fullName>
    </submittedName>
</protein>
<dbReference type="Proteomes" id="UP000827976">
    <property type="component" value="Chromosome 2"/>
</dbReference>
<organism evidence="1 2">
    <name type="scientific">Dioscorea alata</name>
    <name type="common">Purple yam</name>
    <dbReference type="NCBI Taxonomy" id="55571"/>
    <lineage>
        <taxon>Eukaryota</taxon>
        <taxon>Viridiplantae</taxon>
        <taxon>Streptophyta</taxon>
        <taxon>Embryophyta</taxon>
        <taxon>Tracheophyta</taxon>
        <taxon>Spermatophyta</taxon>
        <taxon>Magnoliopsida</taxon>
        <taxon>Liliopsida</taxon>
        <taxon>Dioscoreales</taxon>
        <taxon>Dioscoreaceae</taxon>
        <taxon>Dioscorea</taxon>
    </lineage>
</organism>
<dbReference type="EMBL" id="CM037012">
    <property type="protein sequence ID" value="KAH7690204.1"/>
    <property type="molecule type" value="Genomic_DNA"/>
</dbReference>
<name>A0ACB7WPQ2_DIOAL</name>